<evidence type="ECO:0000259" key="3">
    <source>
        <dbReference type="Pfam" id="PF20578"/>
    </source>
</evidence>
<gene>
    <name evidence="4" type="ORF">CDQ84_14590</name>
</gene>
<dbReference type="AlphaFoldDB" id="A0A2K2FD53"/>
<dbReference type="Pfam" id="PF13205">
    <property type="entry name" value="Big_5"/>
    <property type="match status" value="1"/>
</dbReference>
<feature type="domain" description="Atrophied bacterial Ig" evidence="3">
    <location>
        <begin position="46"/>
        <end position="118"/>
    </location>
</feature>
<dbReference type="RefSeq" id="WP_103082469.1">
    <property type="nucleotide sequence ID" value="NZ_CP021850.1"/>
</dbReference>
<proteinExistence type="predicted"/>
<reference evidence="5" key="1">
    <citation type="submission" date="2017-06" db="EMBL/GenBank/DDBJ databases">
        <title>Investigating the central metabolism of Clostridium thermosuccinogenes.</title>
        <authorList>
            <person name="Koendjbiharie J.G."/>
            <person name="Van Kranenburg R."/>
            <person name="Vriesendorp B."/>
        </authorList>
    </citation>
    <scope>NUCLEOTIDE SEQUENCE [LARGE SCALE GENOMIC DNA]</scope>
    <source>
        <strain evidence="5">DSM 5806</strain>
    </source>
</reference>
<keyword evidence="5" id="KW-1185">Reference proteome</keyword>
<dbReference type="KEGG" id="cthd:CDO33_12140"/>
<keyword evidence="1" id="KW-0732">Signal</keyword>
<evidence type="ECO:0000313" key="4">
    <source>
        <dbReference type="EMBL" id="PNT96713.1"/>
    </source>
</evidence>
<evidence type="ECO:0000259" key="2">
    <source>
        <dbReference type="Pfam" id="PF13205"/>
    </source>
</evidence>
<sequence>MDTGTEAYTTKAFVLTVKLLDITDMEAVYFDYEWLFRYSILWQNLSQNAVMQDLSFPATGPNSSGINWVSDTPSVIANDGTVNRPEHGKGHKTVKITAAISKDDAQYTAVFYYVVLEQPDTVAPNVLETSPENNGSVPWDTDVITMTFSETIVAGPTSTDMQTFGVELEETEPNRINVQIKGDMLVITPYTELSTGVNRLIIPDSAFADAADNPSVAYEISFTVEARPARTIVIISTTPQDLALDVHTDKIKICFDSTDIQFGEEFNRRCSGKKTGRLRQQLRGQTRIP</sequence>
<evidence type="ECO:0000313" key="5">
    <source>
        <dbReference type="Proteomes" id="UP000236151"/>
    </source>
</evidence>
<organism evidence="4 5">
    <name type="scientific">Clostridium thermosuccinogenes</name>
    <dbReference type="NCBI Taxonomy" id="84032"/>
    <lineage>
        <taxon>Bacteria</taxon>
        <taxon>Bacillati</taxon>
        <taxon>Bacillota</taxon>
        <taxon>Clostridia</taxon>
        <taxon>Eubacteriales</taxon>
        <taxon>Clostridiaceae</taxon>
        <taxon>Clostridium</taxon>
    </lineage>
</organism>
<dbReference type="OrthoDB" id="9801455at2"/>
<evidence type="ECO:0000256" key="1">
    <source>
        <dbReference type="ARBA" id="ARBA00022729"/>
    </source>
</evidence>
<feature type="domain" description="SbsA Ig-like" evidence="2">
    <location>
        <begin position="120"/>
        <end position="223"/>
    </location>
</feature>
<protein>
    <submittedName>
        <fullName evidence="4">Uncharacterized protein</fullName>
    </submittedName>
</protein>
<dbReference type="Proteomes" id="UP000236151">
    <property type="component" value="Unassembled WGS sequence"/>
</dbReference>
<dbReference type="InterPro" id="IPR046780">
    <property type="entry name" value="aBig_2"/>
</dbReference>
<accession>A0A2K2FD53</accession>
<dbReference type="InterPro" id="IPR032812">
    <property type="entry name" value="SbsA_Ig"/>
</dbReference>
<comment type="caution">
    <text evidence="4">The sequence shown here is derived from an EMBL/GenBank/DDBJ whole genome shotgun (WGS) entry which is preliminary data.</text>
</comment>
<name>A0A2K2FD53_9CLOT</name>
<dbReference type="EMBL" id="NIOJ01000045">
    <property type="protein sequence ID" value="PNT96713.1"/>
    <property type="molecule type" value="Genomic_DNA"/>
</dbReference>
<dbReference type="Pfam" id="PF20578">
    <property type="entry name" value="aBig_2"/>
    <property type="match status" value="1"/>
</dbReference>